<feature type="region of interest" description="Disordered" evidence="1">
    <location>
        <begin position="79"/>
        <end position="118"/>
    </location>
</feature>
<evidence type="ECO:0000256" key="1">
    <source>
        <dbReference type="SAM" id="MobiDB-lite"/>
    </source>
</evidence>
<protein>
    <submittedName>
        <fullName evidence="2">Uncharacterized protein</fullName>
    </submittedName>
</protein>
<dbReference type="InParanoid" id="A0A401GQ32"/>
<organism evidence="2 3">
    <name type="scientific">Sparassis crispa</name>
    <dbReference type="NCBI Taxonomy" id="139825"/>
    <lineage>
        <taxon>Eukaryota</taxon>
        <taxon>Fungi</taxon>
        <taxon>Dikarya</taxon>
        <taxon>Basidiomycota</taxon>
        <taxon>Agaricomycotina</taxon>
        <taxon>Agaricomycetes</taxon>
        <taxon>Polyporales</taxon>
        <taxon>Sparassidaceae</taxon>
        <taxon>Sparassis</taxon>
    </lineage>
</organism>
<dbReference type="RefSeq" id="XP_027615254.1">
    <property type="nucleotide sequence ID" value="XM_027759453.1"/>
</dbReference>
<gene>
    <name evidence="2" type="ORF">SCP_0603190</name>
</gene>
<keyword evidence="3" id="KW-1185">Reference proteome</keyword>
<dbReference type="AlphaFoldDB" id="A0A401GQ32"/>
<dbReference type="GeneID" id="38781258"/>
<evidence type="ECO:0000313" key="3">
    <source>
        <dbReference type="Proteomes" id="UP000287166"/>
    </source>
</evidence>
<accession>A0A401GQ32</accession>
<name>A0A401GQ32_9APHY</name>
<reference evidence="2 3" key="1">
    <citation type="journal article" date="2018" name="Sci. Rep.">
        <title>Genome sequence of the cauliflower mushroom Sparassis crispa (Hanabiratake) and its association with beneficial usage.</title>
        <authorList>
            <person name="Kiyama R."/>
            <person name="Furutani Y."/>
            <person name="Kawaguchi K."/>
            <person name="Nakanishi T."/>
        </authorList>
    </citation>
    <scope>NUCLEOTIDE SEQUENCE [LARGE SCALE GENOMIC DNA]</scope>
</reference>
<evidence type="ECO:0000313" key="2">
    <source>
        <dbReference type="EMBL" id="GBE84341.1"/>
    </source>
</evidence>
<proteinExistence type="predicted"/>
<sequence length="166" mass="18983">MSPDPDKHSEDMNYYFQSAEQDRLMAEFDQDLTDAWRESERIVETDFHIYSAMQDDIRFSELATQDDKKPLQPIQLDAEAQPATPPTPTVHCWNDGPPPEVESSSSARDVAALSPPSTNGPAYDEVNWIPYHKHMMLKDDDNNPLVIQSLVYVTTFAYVTHHIMEL</sequence>
<dbReference type="Proteomes" id="UP000287166">
    <property type="component" value="Unassembled WGS sequence"/>
</dbReference>
<comment type="caution">
    <text evidence="2">The sequence shown here is derived from an EMBL/GenBank/DDBJ whole genome shotgun (WGS) entry which is preliminary data.</text>
</comment>
<dbReference type="EMBL" id="BFAD01000006">
    <property type="protein sequence ID" value="GBE84341.1"/>
    <property type="molecule type" value="Genomic_DNA"/>
</dbReference>